<evidence type="ECO:0000256" key="3">
    <source>
        <dbReference type="SAM" id="Phobius"/>
    </source>
</evidence>
<accession>A0ABW3L2A3</accession>
<dbReference type="EMBL" id="JBHTKL010000005">
    <property type="protein sequence ID" value="MFD1020204.1"/>
    <property type="molecule type" value="Genomic_DNA"/>
</dbReference>
<keyword evidence="1 4" id="KW-0732">Signal</keyword>
<keyword evidence="7" id="KW-1185">Reference proteome</keyword>
<feature type="compositionally biased region" description="Acidic residues" evidence="2">
    <location>
        <begin position="536"/>
        <end position="547"/>
    </location>
</feature>
<dbReference type="PANTHER" id="PTHR30290:SF64">
    <property type="entry name" value="ABC TRANSPORTER PERIPLASMIC BINDING PROTEIN"/>
    <property type="match status" value="1"/>
</dbReference>
<dbReference type="Pfam" id="PF00496">
    <property type="entry name" value="SBP_bac_5"/>
    <property type="match status" value="1"/>
</dbReference>
<proteinExistence type="predicted"/>
<dbReference type="InterPro" id="IPR030678">
    <property type="entry name" value="Peptide/Ni-bd"/>
</dbReference>
<dbReference type="InterPro" id="IPR039424">
    <property type="entry name" value="SBP_5"/>
</dbReference>
<dbReference type="Proteomes" id="UP001596990">
    <property type="component" value="Unassembled WGS sequence"/>
</dbReference>
<feature type="transmembrane region" description="Helical" evidence="3">
    <location>
        <begin position="578"/>
        <end position="597"/>
    </location>
</feature>
<name>A0ABW3L2A3_9BACI</name>
<comment type="caution">
    <text evidence="6">The sequence shown here is derived from an EMBL/GenBank/DDBJ whole genome shotgun (WGS) entry which is preliminary data.</text>
</comment>
<protein>
    <submittedName>
        <fullName evidence="6">ABC transporter substrate-binding protein</fullName>
    </submittedName>
</protein>
<feature type="signal peptide" evidence="4">
    <location>
        <begin position="1"/>
        <end position="25"/>
    </location>
</feature>
<dbReference type="SUPFAM" id="SSF53850">
    <property type="entry name" value="Periplasmic binding protein-like II"/>
    <property type="match status" value="1"/>
</dbReference>
<keyword evidence="3" id="KW-0472">Membrane</keyword>
<dbReference type="Gene3D" id="3.40.190.10">
    <property type="entry name" value="Periplasmic binding protein-like II"/>
    <property type="match status" value="1"/>
</dbReference>
<evidence type="ECO:0000313" key="6">
    <source>
        <dbReference type="EMBL" id="MFD1020204.1"/>
    </source>
</evidence>
<feature type="chain" id="PRO_5046322245" evidence="4">
    <location>
        <begin position="26"/>
        <end position="604"/>
    </location>
</feature>
<dbReference type="RefSeq" id="WP_386061386.1">
    <property type="nucleotide sequence ID" value="NZ_JBHTKL010000005.1"/>
</dbReference>
<organism evidence="6 7">
    <name type="scientific">Thalassobacillus hwangdonensis</name>
    <dbReference type="NCBI Taxonomy" id="546108"/>
    <lineage>
        <taxon>Bacteria</taxon>
        <taxon>Bacillati</taxon>
        <taxon>Bacillota</taxon>
        <taxon>Bacilli</taxon>
        <taxon>Bacillales</taxon>
        <taxon>Bacillaceae</taxon>
        <taxon>Thalassobacillus</taxon>
    </lineage>
</organism>
<evidence type="ECO:0000256" key="4">
    <source>
        <dbReference type="SAM" id="SignalP"/>
    </source>
</evidence>
<dbReference type="Gene3D" id="3.10.105.10">
    <property type="entry name" value="Dipeptide-binding Protein, Domain 3"/>
    <property type="match status" value="1"/>
</dbReference>
<feature type="domain" description="Solute-binding protein family 5" evidence="5">
    <location>
        <begin position="71"/>
        <end position="432"/>
    </location>
</feature>
<feature type="compositionally biased region" description="Polar residues" evidence="2">
    <location>
        <begin position="562"/>
        <end position="572"/>
    </location>
</feature>
<evidence type="ECO:0000256" key="2">
    <source>
        <dbReference type="SAM" id="MobiDB-lite"/>
    </source>
</evidence>
<evidence type="ECO:0000256" key="1">
    <source>
        <dbReference type="ARBA" id="ARBA00022729"/>
    </source>
</evidence>
<evidence type="ECO:0000313" key="7">
    <source>
        <dbReference type="Proteomes" id="UP001596990"/>
    </source>
</evidence>
<reference evidence="7" key="1">
    <citation type="journal article" date="2019" name="Int. J. Syst. Evol. Microbiol.">
        <title>The Global Catalogue of Microorganisms (GCM) 10K type strain sequencing project: providing services to taxonomists for standard genome sequencing and annotation.</title>
        <authorList>
            <consortium name="The Broad Institute Genomics Platform"/>
            <consortium name="The Broad Institute Genome Sequencing Center for Infectious Disease"/>
            <person name="Wu L."/>
            <person name="Ma J."/>
        </authorList>
    </citation>
    <scope>NUCLEOTIDE SEQUENCE [LARGE SCALE GENOMIC DNA]</scope>
    <source>
        <strain evidence="7">CCUG 56607</strain>
    </source>
</reference>
<dbReference type="PANTHER" id="PTHR30290">
    <property type="entry name" value="PERIPLASMIC BINDING COMPONENT OF ABC TRANSPORTER"/>
    <property type="match status" value="1"/>
</dbReference>
<keyword evidence="3" id="KW-1133">Transmembrane helix</keyword>
<dbReference type="PIRSF" id="PIRSF002741">
    <property type="entry name" value="MppA"/>
    <property type="match status" value="1"/>
</dbReference>
<feature type="region of interest" description="Disordered" evidence="2">
    <location>
        <begin position="534"/>
        <end position="572"/>
    </location>
</feature>
<evidence type="ECO:0000259" key="5">
    <source>
        <dbReference type="Pfam" id="PF00496"/>
    </source>
</evidence>
<keyword evidence="3" id="KW-0812">Transmembrane</keyword>
<dbReference type="Gene3D" id="3.90.76.10">
    <property type="entry name" value="Dipeptide-binding Protein, Domain 1"/>
    <property type="match status" value="1"/>
</dbReference>
<gene>
    <name evidence="6" type="ORF">ACFQ2J_13535</name>
</gene>
<dbReference type="InterPro" id="IPR000914">
    <property type="entry name" value="SBP_5_dom"/>
</dbReference>
<sequence length="604" mass="66970">MKKILYSFLAVLLMLTGWSSFPVQANGDQLRLGISSDESTMNPYTYITGSPGLDLVSLMYDNLFQLDADNEPQPWLVKEYTVSEDGLNYDFVLHDNVTFHDGEALTTEDVAFTIQYFLDYPKSRFTNPLKSISNVEVASDTEISLTLEQAEPDFMIQPLSDLPILPEHIWSEIDNPDESDNNIGSGPYKMDGYKSGEFYRMTANEDYFKGEPTVKELVFPIIEDTTALFTALQSGEIDAMSATVSPELVEQFENSSNVKLARGSGFSTTLLQMNAEKYPLSETEFRKAISYAIDEQELIDTVLLGYAEVGSPGFIHPSSPVYNSDLQSEHDIEKAKQLLADAGFEDTNGDGFVEGKDGEEISLEMLVYSNSSIRIRTAEIIAEWLNDAGIQTSVRAMDMTTVDSLVWPEFDVSKGRDFDLAMWGWSSTMQLFPSRIVELFHSDPAIGSVNIGGYSNEEFDQLAEKLQNTVDAEERKSILMDLQQLVAEEAPIIPLSYQEIINAYNSQVYDDYTFQVGKGIVNKLSFVNVDGFNEGANEDSGDDDESEGNVASAAEKDDENSAEASASDVNSSTEKNNATLWILGAVVLLVAGGLFFMKRRSSKT</sequence>